<dbReference type="Gene3D" id="2.40.330.10">
    <property type="entry name" value="DNA-binding pseudobarrel domain"/>
    <property type="match status" value="1"/>
</dbReference>
<evidence type="ECO:0000256" key="3">
    <source>
        <dbReference type="ARBA" id="ARBA00023125"/>
    </source>
</evidence>
<evidence type="ECO:0000256" key="5">
    <source>
        <dbReference type="ARBA" id="ARBA00023242"/>
    </source>
</evidence>
<dbReference type="SUPFAM" id="SSF101936">
    <property type="entry name" value="DNA-binding pseudobarrel domain"/>
    <property type="match status" value="1"/>
</dbReference>
<evidence type="ECO:0000313" key="7">
    <source>
        <dbReference type="EMBL" id="VVA41764.1"/>
    </source>
</evidence>
<feature type="compositionally biased region" description="Basic and acidic residues" evidence="6">
    <location>
        <begin position="402"/>
        <end position="417"/>
    </location>
</feature>
<organism evidence="7 8">
    <name type="scientific">Prunus dulcis</name>
    <name type="common">Almond</name>
    <name type="synonym">Amygdalus dulcis</name>
    <dbReference type="NCBI Taxonomy" id="3755"/>
    <lineage>
        <taxon>Eukaryota</taxon>
        <taxon>Viridiplantae</taxon>
        <taxon>Streptophyta</taxon>
        <taxon>Embryophyta</taxon>
        <taxon>Tracheophyta</taxon>
        <taxon>Spermatophyta</taxon>
        <taxon>Magnoliopsida</taxon>
        <taxon>eudicotyledons</taxon>
        <taxon>Gunneridae</taxon>
        <taxon>Pentapetalae</taxon>
        <taxon>rosids</taxon>
        <taxon>fabids</taxon>
        <taxon>Rosales</taxon>
        <taxon>Rosaceae</taxon>
        <taxon>Amygdaloideae</taxon>
        <taxon>Amygdaleae</taxon>
        <taxon>Prunus</taxon>
    </lineage>
</organism>
<feature type="region of interest" description="Disordered" evidence="6">
    <location>
        <begin position="368"/>
        <end position="417"/>
    </location>
</feature>
<dbReference type="Pfam" id="PF03754">
    <property type="entry name" value="At2g31720-like"/>
    <property type="match status" value="1"/>
</dbReference>
<sequence>MASSSLGSFNLSSRSKREGDEAEDKGKMGYLTMEDFKGKNFDSLCPYDQLTLVATVLVEKTEQEKKQLKNEEHQIQSRPSSLPQVSSSFPNASPHFHPLVPGLVQGKYVNWVQQGYPKKPRSASNFGQKSTINTSPPATVAAAATHDDHIQGHRRSNNYGLKRKSNYDHDDRDKDWAASNKEEEKKEKKKKKVYIKNKKGATLHHRPDLPEDFKKMIIGQMNGIELTCLIQKELFPSDVNPDLNRFSLPPNQVLSNDFLTPDEIEALKERKEKKNHDQGSLKSTLPSLKVPFIDPSLKLEDKEGINLTMWTLSNSETKTYVLRTTWGKVVSKNKLVAGDVIQVWSFRANNNQLHLAIVVVKRAGKIGTNQSEGSSSKSGNVVDIGNECGGQGSRGVEGSSEVMDRSTPDLFVKEAGR</sequence>
<proteinExistence type="predicted"/>
<name>A0A5E4GPT1_PRUDU</name>
<reference evidence="8" key="1">
    <citation type="journal article" date="2020" name="Plant J.">
        <title>Transposons played a major role in the diversification between the closely related almond and peach genomes: results from the almond genome sequence.</title>
        <authorList>
            <person name="Alioto T."/>
            <person name="Alexiou K.G."/>
            <person name="Bardil A."/>
            <person name="Barteri F."/>
            <person name="Castanera R."/>
            <person name="Cruz F."/>
            <person name="Dhingra A."/>
            <person name="Duval H."/>
            <person name="Fernandez I Marti A."/>
            <person name="Frias L."/>
            <person name="Galan B."/>
            <person name="Garcia J.L."/>
            <person name="Howad W."/>
            <person name="Gomez-Garrido J."/>
            <person name="Gut M."/>
            <person name="Julca I."/>
            <person name="Morata J."/>
            <person name="Puigdomenech P."/>
            <person name="Ribeca P."/>
            <person name="Rubio Cabetas M.J."/>
            <person name="Vlasova A."/>
            <person name="Wirthensohn M."/>
            <person name="Garcia-Mas J."/>
            <person name="Gabaldon T."/>
            <person name="Casacuberta J.M."/>
            <person name="Arus P."/>
        </authorList>
    </citation>
    <scope>NUCLEOTIDE SEQUENCE [LARGE SCALE GENOMIC DNA]</scope>
    <source>
        <strain evidence="8">cv. Texas</strain>
    </source>
</reference>
<dbReference type="GO" id="GO:0003677">
    <property type="term" value="F:DNA binding"/>
    <property type="evidence" value="ECO:0007669"/>
    <property type="project" value="UniProtKB-KW"/>
</dbReference>
<dbReference type="AlphaFoldDB" id="A0A5E4GPT1"/>
<dbReference type="PANTHER" id="PTHR31541:SF25">
    <property type="entry name" value="GAMMA-GLIADIN B"/>
    <property type="match status" value="1"/>
</dbReference>
<dbReference type="PANTHER" id="PTHR31541">
    <property type="entry name" value="B3 DOMAIN PLANT PROTEIN-RELATED"/>
    <property type="match status" value="1"/>
</dbReference>
<feature type="region of interest" description="Disordered" evidence="6">
    <location>
        <begin position="119"/>
        <end position="196"/>
    </location>
</feature>
<evidence type="ECO:0000256" key="6">
    <source>
        <dbReference type="SAM" id="MobiDB-lite"/>
    </source>
</evidence>
<dbReference type="InParanoid" id="A0A5E4GPT1"/>
<dbReference type="InterPro" id="IPR005508">
    <property type="entry name" value="At2g31720-like"/>
</dbReference>
<protein>
    <submittedName>
        <fullName evidence="7">PREDICTED: B3</fullName>
    </submittedName>
</protein>
<gene>
    <name evidence="7" type="ORF">ALMOND_2B021244</name>
</gene>
<feature type="region of interest" description="Disordered" evidence="6">
    <location>
        <begin position="1"/>
        <end position="28"/>
    </location>
</feature>
<dbReference type="EMBL" id="CABIKO010001492">
    <property type="protein sequence ID" value="VVA41764.1"/>
    <property type="molecule type" value="Genomic_DNA"/>
</dbReference>
<keyword evidence="4" id="KW-0804">Transcription</keyword>
<keyword evidence="5" id="KW-0539">Nucleus</keyword>
<feature type="compositionally biased region" description="Polar residues" evidence="6">
    <location>
        <begin position="122"/>
        <end position="135"/>
    </location>
</feature>
<feature type="compositionally biased region" description="Low complexity" evidence="6">
    <location>
        <begin position="77"/>
        <end position="88"/>
    </location>
</feature>
<feature type="compositionally biased region" description="Polar residues" evidence="6">
    <location>
        <begin position="368"/>
        <end position="379"/>
    </location>
</feature>
<evidence type="ECO:0000256" key="4">
    <source>
        <dbReference type="ARBA" id="ARBA00023163"/>
    </source>
</evidence>
<feature type="compositionally biased region" description="Basic and acidic residues" evidence="6">
    <location>
        <begin position="165"/>
        <end position="186"/>
    </location>
</feature>
<feature type="compositionally biased region" description="Basic and acidic residues" evidence="6">
    <location>
        <begin position="63"/>
        <end position="75"/>
    </location>
</feature>
<feature type="compositionally biased region" description="Low complexity" evidence="6">
    <location>
        <begin position="1"/>
        <end position="13"/>
    </location>
</feature>
<keyword evidence="2" id="KW-0805">Transcription regulation</keyword>
<dbReference type="Proteomes" id="UP000327085">
    <property type="component" value="Unassembled WGS sequence"/>
</dbReference>
<dbReference type="Gramene" id="VVA41764">
    <property type="protein sequence ID" value="VVA41764"/>
    <property type="gene ID" value="Prudul26B021244"/>
</dbReference>
<accession>A0A5E4GPT1</accession>
<dbReference type="GO" id="GO:0005634">
    <property type="term" value="C:nucleus"/>
    <property type="evidence" value="ECO:0007669"/>
    <property type="project" value="UniProtKB-SubCell"/>
</dbReference>
<evidence type="ECO:0000256" key="2">
    <source>
        <dbReference type="ARBA" id="ARBA00023015"/>
    </source>
</evidence>
<feature type="compositionally biased region" description="Basic residues" evidence="6">
    <location>
        <begin position="187"/>
        <end position="196"/>
    </location>
</feature>
<evidence type="ECO:0000256" key="1">
    <source>
        <dbReference type="ARBA" id="ARBA00004123"/>
    </source>
</evidence>
<feature type="region of interest" description="Disordered" evidence="6">
    <location>
        <begin position="63"/>
        <end position="88"/>
    </location>
</feature>
<comment type="subcellular location">
    <subcellularLocation>
        <location evidence="1">Nucleus</location>
    </subcellularLocation>
</comment>
<dbReference type="InterPro" id="IPR015300">
    <property type="entry name" value="DNA-bd_pseudobarrel_sf"/>
</dbReference>
<evidence type="ECO:0000313" key="8">
    <source>
        <dbReference type="Proteomes" id="UP000327085"/>
    </source>
</evidence>
<feature type="compositionally biased region" description="Basic and acidic residues" evidence="6">
    <location>
        <begin position="15"/>
        <end position="27"/>
    </location>
</feature>
<keyword evidence="3" id="KW-0238">DNA-binding</keyword>
<feature type="compositionally biased region" description="Basic residues" evidence="6">
    <location>
        <begin position="152"/>
        <end position="164"/>
    </location>
</feature>